<gene>
    <name evidence="3" type="ORF">YP76_21270</name>
</gene>
<dbReference type="Pfam" id="PF23639">
    <property type="entry name" value="DUF7146"/>
    <property type="match status" value="1"/>
</dbReference>
<dbReference type="STRING" id="56193.YP76_21270"/>
<dbReference type="Proteomes" id="UP000033874">
    <property type="component" value="Unassembled WGS sequence"/>
</dbReference>
<sequence>MALVALKPSQELIDLVGSLGGTWHGRTAMCLCPAHVDNTPSLSIRQGDRGFLVTCFAGCARDDILRELQRVPLRGHFVYTDSPSLQSGNANRLWDEAGSVRNTLAERYLNIRYLWPIADDLRFHPRCPYRPKPWTTYHPALLIAVREGRRLTAIQRIFLDPVTATYRMKLMLGRPARGAWQGGEQGAAILALAEGFETARAFTILNGIPCWASLGARRLDQILLPKQLQTLILAQDNDAEGIRAADRAELVYARPGLTIERMPPLRGVKDWAKVLERRMLPSSGRTC</sequence>
<accession>A0A0M3AJJ2</accession>
<evidence type="ECO:0000313" key="4">
    <source>
        <dbReference type="Proteomes" id="UP000033874"/>
    </source>
</evidence>
<organism evidence="3 4">
    <name type="scientific">Sphingobium chungbukense</name>
    <dbReference type="NCBI Taxonomy" id="56193"/>
    <lineage>
        <taxon>Bacteria</taxon>
        <taxon>Pseudomonadati</taxon>
        <taxon>Pseudomonadota</taxon>
        <taxon>Alphaproteobacteria</taxon>
        <taxon>Sphingomonadales</taxon>
        <taxon>Sphingomonadaceae</taxon>
        <taxon>Sphingobium</taxon>
    </lineage>
</organism>
<keyword evidence="4" id="KW-1185">Reference proteome</keyword>
<feature type="domain" description="DUF7146" evidence="2">
    <location>
        <begin position="88"/>
        <end position="181"/>
    </location>
</feature>
<name>A0A0M3AJJ2_9SPHN</name>
<evidence type="ECO:0000259" key="2">
    <source>
        <dbReference type="Pfam" id="PF23639"/>
    </source>
</evidence>
<proteinExistence type="predicted"/>
<feature type="domain" description="Toprim" evidence="1">
    <location>
        <begin position="190"/>
        <end position="276"/>
    </location>
</feature>
<dbReference type="InterPro" id="IPR034154">
    <property type="entry name" value="TOPRIM_DnaG/twinkle"/>
</dbReference>
<comment type="caution">
    <text evidence="3">The sequence shown here is derived from an EMBL/GenBank/DDBJ whole genome shotgun (WGS) entry which is preliminary data.</text>
</comment>
<dbReference type="CDD" id="cd01029">
    <property type="entry name" value="TOPRIM_primases"/>
    <property type="match status" value="1"/>
</dbReference>
<dbReference type="RefSeq" id="WP_046765600.1">
    <property type="nucleotide sequence ID" value="NZ_LBIC01000011.1"/>
</dbReference>
<dbReference type="PATRIC" id="fig|56193.3.peg.4472"/>
<dbReference type="EMBL" id="LBIC01000011">
    <property type="protein sequence ID" value="KKW90237.1"/>
    <property type="molecule type" value="Genomic_DNA"/>
</dbReference>
<dbReference type="Pfam" id="PF13362">
    <property type="entry name" value="Toprim_3"/>
    <property type="match status" value="1"/>
</dbReference>
<dbReference type="InterPro" id="IPR006171">
    <property type="entry name" value="TOPRIM_dom"/>
</dbReference>
<dbReference type="InterPro" id="IPR055570">
    <property type="entry name" value="DUF7146"/>
</dbReference>
<protein>
    <submittedName>
        <fullName evidence="3">Virulence-associated protein E</fullName>
    </submittedName>
</protein>
<evidence type="ECO:0000313" key="3">
    <source>
        <dbReference type="EMBL" id="KKW90237.1"/>
    </source>
</evidence>
<reference evidence="3 4" key="1">
    <citation type="submission" date="2015-04" db="EMBL/GenBank/DDBJ databases">
        <title>Genome sequence of aromatic hydrocarbons-degrading Sphingobium chungbukense DJ77.</title>
        <authorList>
            <person name="Kim Y.-C."/>
            <person name="Chae J.-C."/>
        </authorList>
    </citation>
    <scope>NUCLEOTIDE SEQUENCE [LARGE SCALE GENOMIC DNA]</scope>
    <source>
        <strain evidence="3 4">DJ77</strain>
    </source>
</reference>
<dbReference type="AlphaFoldDB" id="A0A0M3AJJ2"/>
<evidence type="ECO:0000259" key="1">
    <source>
        <dbReference type="Pfam" id="PF13362"/>
    </source>
</evidence>